<evidence type="ECO:0000313" key="5">
    <source>
        <dbReference type="Proteomes" id="UP001162640"/>
    </source>
</evidence>
<evidence type="ECO:0000256" key="1">
    <source>
        <dbReference type="ARBA" id="ARBA00006865"/>
    </source>
</evidence>
<dbReference type="PANTHER" id="PTHR10963:SF55">
    <property type="entry name" value="GLYCOSIDE HYDROLASE FAMILY 16 PROTEIN"/>
    <property type="match status" value="1"/>
</dbReference>
<dbReference type="Proteomes" id="UP001162640">
    <property type="component" value="Unassembled WGS sequence"/>
</dbReference>
<organism evidence="4 5">
    <name type="scientific">Triparma laevis f. inornata</name>
    <dbReference type="NCBI Taxonomy" id="1714386"/>
    <lineage>
        <taxon>Eukaryota</taxon>
        <taxon>Sar</taxon>
        <taxon>Stramenopiles</taxon>
        <taxon>Ochrophyta</taxon>
        <taxon>Bolidophyceae</taxon>
        <taxon>Parmales</taxon>
        <taxon>Triparmaceae</taxon>
        <taxon>Triparma</taxon>
    </lineage>
</organism>
<comment type="caution">
    <text evidence="4">The sequence shown here is derived from an EMBL/GenBank/DDBJ whole genome shotgun (WGS) entry which is preliminary data.</text>
</comment>
<dbReference type="PROSITE" id="PS51762">
    <property type="entry name" value="GH16_2"/>
    <property type="match status" value="1"/>
</dbReference>
<dbReference type="Pfam" id="PF00722">
    <property type="entry name" value="Glyco_hydro_16"/>
    <property type="match status" value="1"/>
</dbReference>
<accession>A0A9W7A5A5</accession>
<protein>
    <recommendedName>
        <fullName evidence="3">GH16 domain-containing protein</fullName>
    </recommendedName>
</protein>
<feature type="signal peptide" evidence="2">
    <location>
        <begin position="1"/>
        <end position="16"/>
    </location>
</feature>
<dbReference type="InterPro" id="IPR000757">
    <property type="entry name" value="Beta-glucanase-like"/>
</dbReference>
<gene>
    <name evidence="4" type="ORF">TL16_g03430</name>
</gene>
<dbReference type="SUPFAM" id="SSF49899">
    <property type="entry name" value="Concanavalin A-like lectins/glucanases"/>
    <property type="match status" value="1"/>
</dbReference>
<dbReference type="AlphaFoldDB" id="A0A9W7A5A5"/>
<sequence>MKFLLCLLPLLTLTDGYTSICDESASYNDQFSVLFHDAFDGETLSDQWVITEGNELGQLRDTWGTKENINVVDGKLTITTKREHSNGYNFTSGALTTKDRQSFSPPFKACVSAQLPGSNIAGEMDGIWPAHWMMPNNISCWPDAGEIDIMEQIDGVKTIYSTYHWNPEKEDENPTPCDNGHDHAGVNAWVETSLTEFHEYAVYADDNGVLTYYIDGDEIGKIDGESKGEMQGTTPEAPTDAFYIILNTAVSEGGVWPKAVSDKTVFPIVHHVDDVKVLGSK</sequence>
<dbReference type="PANTHER" id="PTHR10963">
    <property type="entry name" value="GLYCOSYL HYDROLASE-RELATED"/>
    <property type="match status" value="1"/>
</dbReference>
<feature type="domain" description="GH16" evidence="3">
    <location>
        <begin position="25"/>
        <end position="281"/>
    </location>
</feature>
<feature type="chain" id="PRO_5040825379" description="GH16 domain-containing protein" evidence="2">
    <location>
        <begin position="17"/>
        <end position="281"/>
    </location>
</feature>
<dbReference type="InterPro" id="IPR013320">
    <property type="entry name" value="ConA-like_dom_sf"/>
</dbReference>
<dbReference type="GO" id="GO:0004553">
    <property type="term" value="F:hydrolase activity, hydrolyzing O-glycosyl compounds"/>
    <property type="evidence" value="ECO:0007669"/>
    <property type="project" value="InterPro"/>
</dbReference>
<comment type="similarity">
    <text evidence="1">Belongs to the glycosyl hydrolase 16 family.</text>
</comment>
<dbReference type="InterPro" id="IPR050546">
    <property type="entry name" value="Glycosyl_Hydrlase_16"/>
</dbReference>
<dbReference type="EMBL" id="BLQM01000090">
    <property type="protein sequence ID" value="GMH62214.1"/>
    <property type="molecule type" value="Genomic_DNA"/>
</dbReference>
<evidence type="ECO:0000259" key="3">
    <source>
        <dbReference type="PROSITE" id="PS51762"/>
    </source>
</evidence>
<dbReference type="GO" id="GO:0005975">
    <property type="term" value="P:carbohydrate metabolic process"/>
    <property type="evidence" value="ECO:0007669"/>
    <property type="project" value="InterPro"/>
</dbReference>
<name>A0A9W7A5A5_9STRA</name>
<evidence type="ECO:0000313" key="4">
    <source>
        <dbReference type="EMBL" id="GMH62214.1"/>
    </source>
</evidence>
<evidence type="ECO:0000256" key="2">
    <source>
        <dbReference type="SAM" id="SignalP"/>
    </source>
</evidence>
<reference evidence="5" key="1">
    <citation type="journal article" date="2023" name="Commun. Biol.">
        <title>Genome analysis of Parmales, the sister group of diatoms, reveals the evolutionary specialization of diatoms from phago-mixotrophs to photoautotrophs.</title>
        <authorList>
            <person name="Ban H."/>
            <person name="Sato S."/>
            <person name="Yoshikawa S."/>
            <person name="Yamada K."/>
            <person name="Nakamura Y."/>
            <person name="Ichinomiya M."/>
            <person name="Sato N."/>
            <person name="Blanc-Mathieu R."/>
            <person name="Endo H."/>
            <person name="Kuwata A."/>
            <person name="Ogata H."/>
        </authorList>
    </citation>
    <scope>NUCLEOTIDE SEQUENCE [LARGE SCALE GENOMIC DNA]</scope>
</reference>
<dbReference type="Gene3D" id="2.60.120.200">
    <property type="match status" value="1"/>
</dbReference>
<dbReference type="CDD" id="cd08023">
    <property type="entry name" value="GH16_laminarinase_like"/>
    <property type="match status" value="1"/>
</dbReference>
<keyword evidence="2" id="KW-0732">Signal</keyword>
<proteinExistence type="inferred from homology"/>